<dbReference type="Proteomes" id="UP000321749">
    <property type="component" value="Unassembled WGS sequence"/>
</dbReference>
<evidence type="ECO:0000256" key="1">
    <source>
        <dbReference type="SAM" id="Phobius"/>
    </source>
</evidence>
<evidence type="ECO:0000313" key="3">
    <source>
        <dbReference type="Proteomes" id="UP000321749"/>
    </source>
</evidence>
<protein>
    <submittedName>
        <fullName evidence="2">Uncharacterized protein</fullName>
    </submittedName>
</protein>
<dbReference type="Pfam" id="PF20447">
    <property type="entry name" value="DUF6704"/>
    <property type="match status" value="1"/>
</dbReference>
<feature type="transmembrane region" description="Helical" evidence="1">
    <location>
        <begin position="61"/>
        <end position="79"/>
    </location>
</feature>
<name>A0AA87USL2_9MICO</name>
<dbReference type="AlphaFoldDB" id="A0AA87USL2"/>
<comment type="caution">
    <text evidence="2">The sequence shown here is derived from an EMBL/GenBank/DDBJ whole genome shotgun (WGS) entry which is preliminary data.</text>
</comment>
<keyword evidence="1" id="KW-1133">Transmembrane helix</keyword>
<proteinExistence type="predicted"/>
<keyword evidence="1" id="KW-0472">Membrane</keyword>
<reference evidence="2 3" key="1">
    <citation type="submission" date="2019-07" db="EMBL/GenBank/DDBJ databases">
        <title>Whole genome shotgun sequence of Agrococcus baldri NBRC 103055.</title>
        <authorList>
            <person name="Hosoyama A."/>
            <person name="Uohara A."/>
            <person name="Ohji S."/>
            <person name="Ichikawa N."/>
        </authorList>
    </citation>
    <scope>NUCLEOTIDE SEQUENCE [LARGE SCALE GENOMIC DNA]</scope>
    <source>
        <strain evidence="2 3">NBRC 103055</strain>
    </source>
</reference>
<evidence type="ECO:0000313" key="2">
    <source>
        <dbReference type="EMBL" id="GEK80505.1"/>
    </source>
</evidence>
<feature type="transmembrane region" description="Helical" evidence="1">
    <location>
        <begin position="35"/>
        <end position="56"/>
    </location>
</feature>
<keyword evidence="1" id="KW-0812">Transmembrane</keyword>
<dbReference type="NCBIfam" id="NF041681">
    <property type="entry name" value="HGxxPAAW"/>
    <property type="match status" value="1"/>
</dbReference>
<organism evidence="2 3">
    <name type="scientific">Agrococcus baldri</name>
    <dbReference type="NCBI Taxonomy" id="153730"/>
    <lineage>
        <taxon>Bacteria</taxon>
        <taxon>Bacillati</taxon>
        <taxon>Actinomycetota</taxon>
        <taxon>Actinomycetes</taxon>
        <taxon>Micrococcales</taxon>
        <taxon>Microbacteriaceae</taxon>
        <taxon>Agrococcus</taxon>
    </lineage>
</organism>
<keyword evidence="3" id="KW-1185">Reference proteome</keyword>
<gene>
    <name evidence="2" type="ORF">ABA31_18560</name>
</gene>
<dbReference type="EMBL" id="BJUU01000011">
    <property type="protein sequence ID" value="GEK80505.1"/>
    <property type="molecule type" value="Genomic_DNA"/>
</dbReference>
<accession>A0AA87USL2</accession>
<sequence>MNARSNGISDDHAAELHVADYDPAFVDPGHGNSKAGWASVIVMLVAVLLGTLFFFLDMPTLVWASAGLLVIGAVLWPILAKAGLGVQEH</sequence>
<dbReference type="InterPro" id="IPR046550">
    <property type="entry name" value="DUF6704"/>
</dbReference>